<gene>
    <name evidence="1" type="ORF">BDV33DRAFT_112382</name>
</gene>
<evidence type="ECO:0000313" key="2">
    <source>
        <dbReference type="Proteomes" id="UP000326799"/>
    </source>
</evidence>
<name>A0A5N6F8I6_9EURO</name>
<dbReference type="Proteomes" id="UP000326799">
    <property type="component" value="Unassembled WGS sequence"/>
</dbReference>
<dbReference type="EMBL" id="ML733395">
    <property type="protein sequence ID" value="KAB8225375.1"/>
    <property type="molecule type" value="Genomic_DNA"/>
</dbReference>
<evidence type="ECO:0000313" key="1">
    <source>
        <dbReference type="EMBL" id="KAB8225375.1"/>
    </source>
</evidence>
<sequence>MTSLTAPHTRPIDNGLDSAAEVMYVCGNDSSINSAHGTADSSTSSKTTNRTFEIIIYPPYKSEAGDYRRKTTGTHVQTHLTAGG</sequence>
<protein>
    <submittedName>
        <fullName evidence="1">Uncharacterized protein</fullName>
    </submittedName>
</protein>
<accession>A0A5N6F8I6</accession>
<organism evidence="1 2">
    <name type="scientific">Aspergillus novoparasiticus</name>
    <dbReference type="NCBI Taxonomy" id="986946"/>
    <lineage>
        <taxon>Eukaryota</taxon>
        <taxon>Fungi</taxon>
        <taxon>Dikarya</taxon>
        <taxon>Ascomycota</taxon>
        <taxon>Pezizomycotina</taxon>
        <taxon>Eurotiomycetes</taxon>
        <taxon>Eurotiomycetidae</taxon>
        <taxon>Eurotiales</taxon>
        <taxon>Aspergillaceae</taxon>
        <taxon>Aspergillus</taxon>
        <taxon>Aspergillus subgen. Circumdati</taxon>
    </lineage>
</organism>
<dbReference type="AlphaFoldDB" id="A0A5N6F8I6"/>
<proteinExistence type="predicted"/>
<reference evidence="1 2" key="1">
    <citation type="submission" date="2019-04" db="EMBL/GenBank/DDBJ databases">
        <title>Fungal friends and foes A comparative genomics study of 23 Aspergillus species from section Flavi.</title>
        <authorList>
            <consortium name="DOE Joint Genome Institute"/>
            <person name="Kjaerbolling I."/>
            <person name="Vesth T.C."/>
            <person name="Frisvad J.C."/>
            <person name="Nybo J.L."/>
            <person name="Theobald S."/>
            <person name="Kildgaard S."/>
            <person name="Petersen T.I."/>
            <person name="Kuo A."/>
            <person name="Sato A."/>
            <person name="Lyhne E.K."/>
            <person name="Kogle M.E."/>
            <person name="Wiebenga A."/>
            <person name="Kun R.S."/>
            <person name="Lubbers R.J."/>
            <person name="Makela M.R."/>
            <person name="Barry K."/>
            <person name="Chovatia M."/>
            <person name="Clum A."/>
            <person name="Daum C."/>
            <person name="Haridas S."/>
            <person name="He G."/>
            <person name="LaButti K."/>
            <person name="Lipzen A."/>
            <person name="Mondo S."/>
            <person name="Pangilinan J."/>
            <person name="Riley R."/>
            <person name="Salamov A."/>
            <person name="Simmons B.A."/>
            <person name="Magnuson J.K."/>
            <person name="Henrissat B."/>
            <person name="Mortensen U.H."/>
            <person name="Larsen T.O."/>
            <person name="De vries R.P."/>
            <person name="Grigoriev I.V."/>
            <person name="Machida M."/>
            <person name="Baker S.E."/>
            <person name="Andersen M.R."/>
        </authorList>
    </citation>
    <scope>NUCLEOTIDE SEQUENCE [LARGE SCALE GENOMIC DNA]</scope>
    <source>
        <strain evidence="1 2">CBS 126849</strain>
    </source>
</reference>
<keyword evidence="2" id="KW-1185">Reference proteome</keyword>